<evidence type="ECO:0000256" key="13">
    <source>
        <dbReference type="RuleBase" id="RU000489"/>
    </source>
</evidence>
<dbReference type="EMBL" id="QPMT01000033">
    <property type="protein sequence ID" value="KAF4854508.1"/>
    <property type="molecule type" value="Genomic_DNA"/>
</dbReference>
<keyword evidence="11" id="KW-0624">Polysaccharide degradation</keyword>
<dbReference type="GO" id="GO:0008061">
    <property type="term" value="F:chitin binding"/>
    <property type="evidence" value="ECO:0007669"/>
    <property type="project" value="UniProtKB-UniRule"/>
</dbReference>
<evidence type="ECO:0000313" key="19">
    <source>
        <dbReference type="Proteomes" id="UP000711996"/>
    </source>
</evidence>
<dbReference type="InterPro" id="IPR001579">
    <property type="entry name" value="Glyco_hydro_18_chit_AS"/>
</dbReference>
<evidence type="ECO:0000256" key="11">
    <source>
        <dbReference type="ARBA" id="ARBA00023326"/>
    </source>
</evidence>
<dbReference type="PANTHER" id="PTHR11177:SF333">
    <property type="entry name" value="CHITINASE"/>
    <property type="match status" value="1"/>
</dbReference>
<proteinExistence type="inferred from homology"/>
<dbReference type="InterPro" id="IPR001002">
    <property type="entry name" value="Chitin-bd_1"/>
</dbReference>
<keyword evidence="9" id="KW-0119">Carbohydrate metabolism</keyword>
<dbReference type="Proteomes" id="UP000711996">
    <property type="component" value="Unassembled WGS sequence"/>
</dbReference>
<evidence type="ECO:0000256" key="14">
    <source>
        <dbReference type="SAM" id="MobiDB-lite"/>
    </source>
</evidence>
<evidence type="ECO:0000256" key="10">
    <source>
        <dbReference type="ARBA" id="ARBA00023295"/>
    </source>
</evidence>
<evidence type="ECO:0000256" key="2">
    <source>
        <dbReference type="ARBA" id="ARBA00004613"/>
    </source>
</evidence>
<dbReference type="Pfam" id="PF00704">
    <property type="entry name" value="Glyco_hydro_18"/>
    <property type="match status" value="1"/>
</dbReference>
<name>A0A9P5EME7_COLSI</name>
<keyword evidence="19" id="KW-1185">Reference proteome</keyword>
<dbReference type="InterPro" id="IPR017853">
    <property type="entry name" value="GH"/>
</dbReference>
<dbReference type="InterPro" id="IPR018371">
    <property type="entry name" value="Chitin-binding_1_CS"/>
</dbReference>
<dbReference type="Gene3D" id="3.10.50.10">
    <property type="match status" value="1"/>
</dbReference>
<keyword evidence="10 13" id="KW-0326">Glycosidase</keyword>
<comment type="caution">
    <text evidence="12">Lacks conserved residue(s) required for the propagation of feature annotation.</text>
</comment>
<dbReference type="InterPro" id="IPR011583">
    <property type="entry name" value="Chitinase_II/V-like_cat"/>
</dbReference>
<feature type="disulfide bond" evidence="12">
    <location>
        <begin position="74"/>
        <end position="88"/>
    </location>
</feature>
<dbReference type="InterPro" id="IPR029070">
    <property type="entry name" value="Chitinase_insertion_sf"/>
</dbReference>
<feature type="compositionally biased region" description="Polar residues" evidence="14">
    <location>
        <begin position="1020"/>
        <end position="1029"/>
    </location>
</feature>
<dbReference type="Gene3D" id="3.30.60.10">
    <property type="entry name" value="Endochitinase-like"/>
    <property type="match status" value="3"/>
</dbReference>
<evidence type="ECO:0000256" key="4">
    <source>
        <dbReference type="ARBA" id="ARBA00012729"/>
    </source>
</evidence>
<evidence type="ECO:0000256" key="6">
    <source>
        <dbReference type="ARBA" id="ARBA00022669"/>
    </source>
</evidence>
<evidence type="ECO:0000313" key="18">
    <source>
        <dbReference type="EMBL" id="KAF4854508.1"/>
    </source>
</evidence>
<dbReference type="CDD" id="cd00035">
    <property type="entry name" value="ChtBD1"/>
    <property type="match status" value="2"/>
</dbReference>
<dbReference type="GO" id="GO:0006032">
    <property type="term" value="P:chitin catabolic process"/>
    <property type="evidence" value="ECO:0007669"/>
    <property type="project" value="UniProtKB-KW"/>
</dbReference>
<comment type="subcellular location">
    <subcellularLocation>
        <location evidence="2">Secreted</location>
    </subcellularLocation>
</comment>
<feature type="signal peptide" evidence="15">
    <location>
        <begin position="1"/>
        <end position="22"/>
    </location>
</feature>
<sequence>MRSTTLLFSLLSFLLAVLPVAAQECSATKKCATGCCSKFGFCGTDKEHCGDGCLSTCDFKLGCDADNPCADGTCCSKFGFCGFGKDFCSPENCVAGCDAKSQCDPGTFGADYVELKKCPLNVCCSKWGYCGATAEFCGDKKVNRPSCAVDSSKSVKRVVGYYEGWAARRSCQAYMPEDVPLGVYTHLNFAFASIDPNSYKIVPAQAEDIALYSRLTALKKSDSALKVFIAIGGWTFNDPGPTFSTFSQLAADESKQKVFFASLISFMNTYNFDGVDIDWEYPVDKDRGGSDVDFANFPKFMKNLKAALDAGSGGRNGISITLPVSFWYLQNFDIAELEKWVDFFNVMSYDLHGLWDKGNKWLGAFLNSHTNMTEITEYLDLFWRNDIKPEKVTLGLAFYSRTFLAADKGCTKAKCMFDSVGEAGPCSKDDIGGTLTNAELTDQIRKAGVAPTLDKDAMVKVAVIGRKWITYDDEDTFKLKVDAARKMCLGGVMVWAVSQDYTDKTAQVAFAVGKKRADSGLFDTRYSAQLQSATRYKSLKAKTVTHDTEDIDQPSPSIIRNQCFWSNCGAGCGRGYTTVPRLDTDSHKNEVMQDSSYCQGGTLRHFCCPESKTIPKCGWFDFFNGKCGKRGGCPAGSEKIVAPSDQQREVGSTQVACNNGKAQVACCQTETDSGKALDSMMGYDICKWYGITNDQCDSTGAVDNDPNVARSEACKLKDSSRPYGMIESYWGSGATYCRNPKYKSQDMFRPLCCKISDSDMQWRSCSMVFATRKDGNFCEATCPDGTIRLAMEKPQVYENCKGGANAVCCEPRFLTEANNADEVHHGYVLALENVLQNPDKCKWGDHDKDSLDKKRAIIDYDADCKVALLGTMNMLGSPDIGIQQKYVNDWNLAVNQAGMYGIPASAIQSQPEGYAFSTAPSGPLQTDIAEGLLNSAKNLNEQKSKPTKRQWHCPVQWIWDANLDIRVDPDDGGWESIEPDVQGVHIQLRRRQYLDADIPLLNVQQEEDDESADEVPFDSPSDSNESNPGSVDWLGALNNLRRFHLTEKDNTTDTSNKTFAQRLDAASCEQSFRCRAKMLGFDLSKRDDRLSYLNLTGVETGDGPKRYEEALERRNRWKNGTLDKRQSYQMGQPRVYTVRSSVHNDWTNDNIESSQYPNGNQGDDLIFLNSDSSRYVVKSTGCGPQDYELKTRAAKIEVNGIWVTEHILELNSIGRFMTASLDGGLGGLGAPSHLPGFYFGNSATTHEVRMFAYNFAKWSEHTALTPADTCLNKLGSMEERVGLVVCDSSLNLMKTKVYKLQNPIGETTWSAYCLLPAPAYLERALSYIQTVMAVFDYYDDVNVKNRHAAAYQLVMDEMAMFEISYDSQFGLDIYGEWQQRWKEYMTAHFLRVTTHTRFWLLVKLDQLYGIWHAALLGCVGFEMCAYCTAAVWLITQHFQAVSQGQKIVFDSAIFDDLITDF</sequence>
<keyword evidence="12" id="KW-1015">Disulfide bond</keyword>
<evidence type="ECO:0000256" key="8">
    <source>
        <dbReference type="ARBA" id="ARBA00023024"/>
    </source>
</evidence>
<evidence type="ECO:0000256" key="1">
    <source>
        <dbReference type="ARBA" id="ARBA00000822"/>
    </source>
</evidence>
<dbReference type="EC" id="3.2.1.14" evidence="4"/>
<dbReference type="SMART" id="SM00636">
    <property type="entry name" value="Glyco_18"/>
    <property type="match status" value="1"/>
</dbReference>
<accession>A0A9P5EME7</accession>
<comment type="catalytic activity">
    <reaction evidence="1">
        <text>Random endo-hydrolysis of N-acetyl-beta-D-glucosaminide (1-&gt;4)-beta-linkages in chitin and chitodextrins.</text>
        <dbReference type="EC" id="3.2.1.14"/>
    </reaction>
</comment>
<dbReference type="PROSITE" id="PS00026">
    <property type="entry name" value="CHIT_BIND_I_1"/>
    <property type="match status" value="2"/>
</dbReference>
<evidence type="ECO:0000256" key="7">
    <source>
        <dbReference type="ARBA" id="ARBA00022801"/>
    </source>
</evidence>
<feature type="compositionally biased region" description="Acidic residues" evidence="14">
    <location>
        <begin position="1005"/>
        <end position="1016"/>
    </location>
</feature>
<evidence type="ECO:0000256" key="15">
    <source>
        <dbReference type="SAM" id="SignalP"/>
    </source>
</evidence>
<keyword evidence="8" id="KW-0146">Chitin degradation</keyword>
<dbReference type="GO" id="GO:0005576">
    <property type="term" value="C:extracellular region"/>
    <property type="evidence" value="ECO:0007669"/>
    <property type="project" value="UniProtKB-SubCell"/>
</dbReference>
<dbReference type="GO" id="GO:0008843">
    <property type="term" value="F:endochitinase activity"/>
    <property type="evidence" value="ECO:0007669"/>
    <property type="project" value="UniProtKB-EC"/>
</dbReference>
<evidence type="ECO:0000256" key="9">
    <source>
        <dbReference type="ARBA" id="ARBA00023277"/>
    </source>
</evidence>
<dbReference type="InterPro" id="IPR050314">
    <property type="entry name" value="Glycosyl_Hydrlase_18"/>
</dbReference>
<dbReference type="SUPFAM" id="SSF54556">
    <property type="entry name" value="Chitinase insertion domain"/>
    <property type="match status" value="1"/>
</dbReference>
<gene>
    <name evidence="18" type="primary">KTXA-6</name>
    <name evidence="18" type="ORF">CGCSCA2_v009553</name>
</gene>
<feature type="chain" id="PRO_5040218248" description="chitinase" evidence="15">
    <location>
        <begin position="23"/>
        <end position="1461"/>
    </location>
</feature>
<dbReference type="GO" id="GO:0000272">
    <property type="term" value="P:polysaccharide catabolic process"/>
    <property type="evidence" value="ECO:0007669"/>
    <property type="project" value="UniProtKB-KW"/>
</dbReference>
<dbReference type="InterPro" id="IPR001223">
    <property type="entry name" value="Glyco_hydro18_cat"/>
</dbReference>
<comment type="similarity">
    <text evidence="3">Belongs to the glycosyl hydrolase 18 family. Chitinase class V subfamily.</text>
</comment>
<dbReference type="SMART" id="SM00270">
    <property type="entry name" value="ChtBD1"/>
    <property type="match status" value="3"/>
</dbReference>
<dbReference type="PROSITE" id="PS01095">
    <property type="entry name" value="GH18_1"/>
    <property type="match status" value="1"/>
</dbReference>
<dbReference type="SUPFAM" id="SSF51445">
    <property type="entry name" value="(Trans)glycosidases"/>
    <property type="match status" value="1"/>
</dbReference>
<keyword evidence="7 13" id="KW-0378">Hydrolase</keyword>
<dbReference type="SUPFAM" id="SSF57016">
    <property type="entry name" value="Plant lectins/antimicrobial peptides"/>
    <property type="match status" value="3"/>
</dbReference>
<evidence type="ECO:0000259" key="16">
    <source>
        <dbReference type="PROSITE" id="PS50941"/>
    </source>
</evidence>
<comment type="caution">
    <text evidence="18">The sequence shown here is derived from an EMBL/GenBank/DDBJ whole genome shotgun (WGS) entry which is preliminary data.</text>
</comment>
<keyword evidence="6 12" id="KW-0147">Chitin-binding</keyword>
<evidence type="ECO:0000256" key="12">
    <source>
        <dbReference type="PROSITE-ProRule" id="PRU00261"/>
    </source>
</evidence>
<evidence type="ECO:0000256" key="3">
    <source>
        <dbReference type="ARBA" id="ARBA00008682"/>
    </source>
</evidence>
<feature type="disulfide bond" evidence="12">
    <location>
        <begin position="69"/>
        <end position="81"/>
    </location>
</feature>
<organism evidence="18 19">
    <name type="scientific">Colletotrichum siamense</name>
    <name type="common">Anthracnose fungus</name>
    <dbReference type="NCBI Taxonomy" id="690259"/>
    <lineage>
        <taxon>Eukaryota</taxon>
        <taxon>Fungi</taxon>
        <taxon>Dikarya</taxon>
        <taxon>Ascomycota</taxon>
        <taxon>Pezizomycotina</taxon>
        <taxon>Sordariomycetes</taxon>
        <taxon>Hypocreomycetidae</taxon>
        <taxon>Glomerellales</taxon>
        <taxon>Glomerellaceae</taxon>
        <taxon>Colletotrichum</taxon>
        <taxon>Colletotrichum gloeosporioides species complex</taxon>
    </lineage>
</organism>
<dbReference type="PROSITE" id="PS50941">
    <property type="entry name" value="CHIT_BIND_I_2"/>
    <property type="match status" value="1"/>
</dbReference>
<keyword evidence="5" id="KW-0964">Secreted</keyword>
<dbReference type="PROSITE" id="PS51910">
    <property type="entry name" value="GH18_2"/>
    <property type="match status" value="1"/>
</dbReference>
<feature type="domain" description="GH18" evidence="17">
    <location>
        <begin position="156"/>
        <end position="515"/>
    </location>
</feature>
<dbReference type="OrthoDB" id="73875at2759"/>
<dbReference type="Gene3D" id="3.20.20.80">
    <property type="entry name" value="Glycosidases"/>
    <property type="match status" value="1"/>
</dbReference>
<feature type="region of interest" description="Disordered" evidence="14">
    <location>
        <begin position="1003"/>
        <end position="1030"/>
    </location>
</feature>
<dbReference type="Pfam" id="PF00187">
    <property type="entry name" value="Chitin_bind_1"/>
    <property type="match status" value="1"/>
</dbReference>
<keyword evidence="15" id="KW-0732">Signal</keyword>
<evidence type="ECO:0000259" key="17">
    <source>
        <dbReference type="PROSITE" id="PS51910"/>
    </source>
</evidence>
<reference evidence="18" key="1">
    <citation type="submission" date="2019-06" db="EMBL/GenBank/DDBJ databases">
        <authorList>
            <person name="Gan P."/>
            <person name="Shirasu K."/>
        </authorList>
    </citation>
    <scope>NUCLEOTIDE SEQUENCE [LARGE SCALE GENOMIC DNA]</scope>
    <source>
        <strain evidence="18">CAD2</strain>
    </source>
</reference>
<protein>
    <recommendedName>
        <fullName evidence="4">chitinase</fullName>
        <ecNumber evidence="4">3.2.1.14</ecNumber>
    </recommendedName>
</protein>
<dbReference type="PANTHER" id="PTHR11177">
    <property type="entry name" value="CHITINASE"/>
    <property type="match status" value="1"/>
</dbReference>
<evidence type="ECO:0000256" key="5">
    <source>
        <dbReference type="ARBA" id="ARBA00022525"/>
    </source>
</evidence>
<feature type="domain" description="Chitin-binding type-1" evidence="16">
    <location>
        <begin position="46"/>
        <end position="105"/>
    </location>
</feature>
<dbReference type="InterPro" id="IPR036861">
    <property type="entry name" value="Endochitinase-like_sf"/>
</dbReference>